<dbReference type="Proteomes" id="UP000030300">
    <property type="component" value="Chromosome"/>
</dbReference>
<organism evidence="2 3">
    <name type="scientific">Nocardioides simplex</name>
    <name type="common">Arthrobacter simplex</name>
    <dbReference type="NCBI Taxonomy" id="2045"/>
    <lineage>
        <taxon>Bacteria</taxon>
        <taxon>Bacillati</taxon>
        <taxon>Actinomycetota</taxon>
        <taxon>Actinomycetes</taxon>
        <taxon>Propionibacteriales</taxon>
        <taxon>Nocardioidaceae</taxon>
        <taxon>Pimelobacter</taxon>
    </lineage>
</organism>
<evidence type="ECO:0000313" key="3">
    <source>
        <dbReference type="Proteomes" id="UP000030300"/>
    </source>
</evidence>
<feature type="region of interest" description="Disordered" evidence="1">
    <location>
        <begin position="51"/>
        <end position="74"/>
    </location>
</feature>
<gene>
    <name evidence="2" type="ORF">KR76_23030</name>
</gene>
<dbReference type="AlphaFoldDB" id="A0A0A1DQR7"/>
<reference evidence="2 3" key="1">
    <citation type="journal article" date="2015" name="Genome Announc.">
        <title>Complete Genome Sequence of Steroid-Transforming Nocardioides simplex VKM Ac-2033D.</title>
        <authorList>
            <person name="Shtratnikova V.Y."/>
            <person name="Schelkunov M.I."/>
            <person name="Pekov Y.A."/>
            <person name="Fokina V.V."/>
            <person name="Logacheva M.D."/>
            <person name="Sokolov S.L."/>
            <person name="Bragin E.Y."/>
            <person name="Ashapkin V.V."/>
            <person name="Donova M.V."/>
        </authorList>
    </citation>
    <scope>NUCLEOTIDE SEQUENCE [LARGE SCALE GENOMIC DNA]</scope>
    <source>
        <strain evidence="2 3">VKM Ac-2033D</strain>
    </source>
</reference>
<dbReference type="HOGENOM" id="CLU_2207285_0_0_11"/>
<dbReference type="KEGG" id="psim:KR76_23030"/>
<name>A0A0A1DQR7_NOCSI</name>
<keyword evidence="3" id="KW-1185">Reference proteome</keyword>
<accession>A0A0A1DQR7</accession>
<evidence type="ECO:0000256" key="1">
    <source>
        <dbReference type="SAM" id="MobiDB-lite"/>
    </source>
</evidence>
<dbReference type="EMBL" id="CP009896">
    <property type="protein sequence ID" value="AIY18932.2"/>
    <property type="molecule type" value="Genomic_DNA"/>
</dbReference>
<evidence type="ECO:0000313" key="2">
    <source>
        <dbReference type="EMBL" id="AIY18932.2"/>
    </source>
</evidence>
<protein>
    <submittedName>
        <fullName evidence="2">Uncharacterized protein</fullName>
    </submittedName>
</protein>
<sequence>MYTKNGYVKNHTYYKDLAPGGNGVYTQTDYQYLVKKPSDGTVGWSLTFHQDQSARTTSSSWQDQYDSDDYTSRSQEGSVRVWYKVCEDQSMSPDACSRNPYIRVNGL</sequence>
<proteinExistence type="predicted"/>